<evidence type="ECO:0000259" key="6">
    <source>
        <dbReference type="PROSITE" id="PS50850"/>
    </source>
</evidence>
<evidence type="ECO:0000256" key="5">
    <source>
        <dbReference type="SAM" id="Phobius"/>
    </source>
</evidence>
<proteinExistence type="predicted"/>
<dbReference type="GO" id="GO:0016020">
    <property type="term" value="C:membrane"/>
    <property type="evidence" value="ECO:0007669"/>
    <property type="project" value="UniProtKB-SubCell"/>
</dbReference>
<dbReference type="SUPFAM" id="SSF103473">
    <property type="entry name" value="MFS general substrate transporter"/>
    <property type="match status" value="1"/>
</dbReference>
<dbReference type="AlphaFoldDB" id="A0A382XQ79"/>
<feature type="transmembrane region" description="Helical" evidence="5">
    <location>
        <begin position="127"/>
        <end position="152"/>
    </location>
</feature>
<reference evidence="7" key="1">
    <citation type="submission" date="2018-05" db="EMBL/GenBank/DDBJ databases">
        <authorList>
            <person name="Lanie J.A."/>
            <person name="Ng W.-L."/>
            <person name="Kazmierczak K.M."/>
            <person name="Andrzejewski T.M."/>
            <person name="Davidsen T.M."/>
            <person name="Wayne K.J."/>
            <person name="Tettelin H."/>
            <person name="Glass J.I."/>
            <person name="Rusch D."/>
            <person name="Podicherti R."/>
            <person name="Tsui H.-C.T."/>
            <person name="Winkler M.E."/>
        </authorList>
    </citation>
    <scope>NUCLEOTIDE SEQUENCE</scope>
</reference>
<dbReference type="InterPro" id="IPR011701">
    <property type="entry name" value="MFS"/>
</dbReference>
<dbReference type="PROSITE" id="PS50850">
    <property type="entry name" value="MFS"/>
    <property type="match status" value="1"/>
</dbReference>
<dbReference type="CDD" id="cd17321">
    <property type="entry name" value="MFS_MMR_MDR_like"/>
    <property type="match status" value="1"/>
</dbReference>
<organism evidence="7">
    <name type="scientific">marine metagenome</name>
    <dbReference type="NCBI Taxonomy" id="408172"/>
    <lineage>
        <taxon>unclassified sequences</taxon>
        <taxon>metagenomes</taxon>
        <taxon>ecological metagenomes</taxon>
    </lineage>
</organism>
<dbReference type="InterPro" id="IPR036259">
    <property type="entry name" value="MFS_trans_sf"/>
</dbReference>
<evidence type="ECO:0000256" key="1">
    <source>
        <dbReference type="ARBA" id="ARBA00004141"/>
    </source>
</evidence>
<feature type="transmembrane region" description="Helical" evidence="5">
    <location>
        <begin position="190"/>
        <end position="210"/>
    </location>
</feature>
<sequence length="220" mass="23781">MLPIAEWVYNLLFDMLPLLHLSMDSEVVYQRRWLILGILSLSLVITLLNNVTVNVALPELSKDLGADNTELQWIMDAYVVVFGGMLLVMGAFGDRFGRKPALLAGLLIVGVVSAATAQYATTSEEVILARALMGLGAALVMPATLSIIVVVFPPEERGKAIGIWVGMAGIGAPLGLLVGGWAVENFDWRAVFWVNPPVIALAMVLGITMVPNSRDERRVP</sequence>
<dbReference type="GO" id="GO:0022857">
    <property type="term" value="F:transmembrane transporter activity"/>
    <property type="evidence" value="ECO:0007669"/>
    <property type="project" value="InterPro"/>
</dbReference>
<feature type="non-terminal residue" evidence="7">
    <location>
        <position position="220"/>
    </location>
</feature>
<feature type="transmembrane region" description="Helical" evidence="5">
    <location>
        <begin position="164"/>
        <end position="184"/>
    </location>
</feature>
<accession>A0A382XQ79</accession>
<feature type="transmembrane region" description="Helical" evidence="5">
    <location>
        <begin position="101"/>
        <end position="121"/>
    </location>
</feature>
<comment type="subcellular location">
    <subcellularLocation>
        <location evidence="1">Membrane</location>
        <topology evidence="1">Multi-pass membrane protein</topology>
    </subcellularLocation>
</comment>
<evidence type="ECO:0000256" key="3">
    <source>
        <dbReference type="ARBA" id="ARBA00022989"/>
    </source>
</evidence>
<evidence type="ECO:0000256" key="2">
    <source>
        <dbReference type="ARBA" id="ARBA00022692"/>
    </source>
</evidence>
<dbReference type="PANTHER" id="PTHR42718">
    <property type="entry name" value="MAJOR FACILITATOR SUPERFAMILY MULTIDRUG TRANSPORTER MFSC"/>
    <property type="match status" value="1"/>
</dbReference>
<feature type="transmembrane region" description="Helical" evidence="5">
    <location>
        <begin position="71"/>
        <end position="89"/>
    </location>
</feature>
<dbReference type="EMBL" id="UINC01169184">
    <property type="protein sequence ID" value="SVD72591.1"/>
    <property type="molecule type" value="Genomic_DNA"/>
</dbReference>
<feature type="domain" description="Major facilitator superfamily (MFS) profile" evidence="6">
    <location>
        <begin position="35"/>
        <end position="220"/>
    </location>
</feature>
<keyword evidence="3 5" id="KW-1133">Transmembrane helix</keyword>
<dbReference type="Gene3D" id="1.20.1720.10">
    <property type="entry name" value="Multidrug resistance protein D"/>
    <property type="match status" value="1"/>
</dbReference>
<protein>
    <recommendedName>
        <fullName evidence="6">Major facilitator superfamily (MFS) profile domain-containing protein</fullName>
    </recommendedName>
</protein>
<gene>
    <name evidence="7" type="ORF">METZ01_LOCUS425445</name>
</gene>
<dbReference type="Pfam" id="PF07690">
    <property type="entry name" value="MFS_1"/>
    <property type="match status" value="1"/>
</dbReference>
<dbReference type="InterPro" id="IPR020846">
    <property type="entry name" value="MFS_dom"/>
</dbReference>
<evidence type="ECO:0000256" key="4">
    <source>
        <dbReference type="ARBA" id="ARBA00023136"/>
    </source>
</evidence>
<dbReference type="PANTHER" id="PTHR42718:SF42">
    <property type="entry name" value="EXPORT PROTEIN"/>
    <property type="match status" value="1"/>
</dbReference>
<feature type="transmembrane region" description="Helical" evidence="5">
    <location>
        <begin position="33"/>
        <end position="51"/>
    </location>
</feature>
<evidence type="ECO:0000313" key="7">
    <source>
        <dbReference type="EMBL" id="SVD72591.1"/>
    </source>
</evidence>
<name>A0A382XQ79_9ZZZZ</name>
<keyword evidence="4 5" id="KW-0472">Membrane</keyword>
<keyword evidence="2 5" id="KW-0812">Transmembrane</keyword>